<name>A0AAD4S2B0_9MAGN</name>
<feature type="compositionally biased region" description="Basic and acidic residues" evidence="1">
    <location>
        <begin position="74"/>
        <end position="90"/>
    </location>
</feature>
<proteinExistence type="predicted"/>
<evidence type="ECO:0000313" key="2">
    <source>
        <dbReference type="EMBL" id="KAI3857168.1"/>
    </source>
</evidence>
<feature type="compositionally biased region" description="Low complexity" evidence="1">
    <location>
        <begin position="91"/>
        <end position="102"/>
    </location>
</feature>
<sequence length="262" mass="29018">MAGDDYKTLTIAAVVRTSNFGSHWNHEKRRFPQGAETELVFVNKGEQHKRASETEPKQAVLRSSDAVHAKKRKTSDSKPCKVESEQEEHSLSLSRNSSPSQSDQEQIPIKATPRPLCLLKQRFLNPNVNNVVETQPDQISSSIRSSPQDFHFVSGENPRHPPKQEQFLHLNVGWPEGQYSMDHKPIEAMPVHSLIGADVRGEVDGAFDSGFLMTANVNGKILRGILFAPGNGFVPRGAVLPPSSPALGKEFQGYESFNVENL</sequence>
<evidence type="ECO:0000313" key="3">
    <source>
        <dbReference type="Proteomes" id="UP001202328"/>
    </source>
</evidence>
<gene>
    <name evidence="2" type="ORF">MKW98_010582</name>
</gene>
<organism evidence="2 3">
    <name type="scientific">Papaver atlanticum</name>
    <dbReference type="NCBI Taxonomy" id="357466"/>
    <lineage>
        <taxon>Eukaryota</taxon>
        <taxon>Viridiplantae</taxon>
        <taxon>Streptophyta</taxon>
        <taxon>Embryophyta</taxon>
        <taxon>Tracheophyta</taxon>
        <taxon>Spermatophyta</taxon>
        <taxon>Magnoliopsida</taxon>
        <taxon>Ranunculales</taxon>
        <taxon>Papaveraceae</taxon>
        <taxon>Papaveroideae</taxon>
        <taxon>Papaver</taxon>
    </lineage>
</organism>
<feature type="compositionally biased region" description="Basic and acidic residues" evidence="1">
    <location>
        <begin position="45"/>
        <end position="56"/>
    </location>
</feature>
<protein>
    <submittedName>
        <fullName evidence="2">Uncharacterized protein</fullName>
    </submittedName>
</protein>
<keyword evidence="3" id="KW-1185">Reference proteome</keyword>
<comment type="caution">
    <text evidence="2">The sequence shown here is derived from an EMBL/GenBank/DDBJ whole genome shotgun (WGS) entry which is preliminary data.</text>
</comment>
<evidence type="ECO:0000256" key="1">
    <source>
        <dbReference type="SAM" id="MobiDB-lite"/>
    </source>
</evidence>
<reference evidence="2" key="1">
    <citation type="submission" date="2022-04" db="EMBL/GenBank/DDBJ databases">
        <title>A functionally conserved STORR gene fusion in Papaver species that diverged 16.8 million years ago.</title>
        <authorList>
            <person name="Catania T."/>
        </authorList>
    </citation>
    <scope>NUCLEOTIDE SEQUENCE</scope>
    <source>
        <strain evidence="2">S-188037</strain>
    </source>
</reference>
<dbReference type="Proteomes" id="UP001202328">
    <property type="component" value="Unassembled WGS sequence"/>
</dbReference>
<dbReference type="EMBL" id="JAJJMB010014886">
    <property type="protein sequence ID" value="KAI3857168.1"/>
    <property type="molecule type" value="Genomic_DNA"/>
</dbReference>
<dbReference type="AlphaFoldDB" id="A0AAD4S2B0"/>
<accession>A0AAD4S2B0</accession>
<feature type="region of interest" description="Disordered" evidence="1">
    <location>
        <begin position="45"/>
        <end position="108"/>
    </location>
</feature>